<dbReference type="Proteomes" id="UP000176429">
    <property type="component" value="Unassembled WGS sequence"/>
</dbReference>
<accession>A0A1G2P2E4</accession>
<evidence type="ECO:0000313" key="1">
    <source>
        <dbReference type="EMBL" id="OHA42514.1"/>
    </source>
</evidence>
<dbReference type="AlphaFoldDB" id="A0A1G2P2E4"/>
<dbReference type="EMBL" id="MHSH01000004">
    <property type="protein sequence ID" value="OHA42514.1"/>
    <property type="molecule type" value="Genomic_DNA"/>
</dbReference>
<protein>
    <submittedName>
        <fullName evidence="1">Uncharacterized protein</fullName>
    </submittedName>
</protein>
<proteinExistence type="predicted"/>
<evidence type="ECO:0000313" key="2">
    <source>
        <dbReference type="Proteomes" id="UP000176429"/>
    </source>
</evidence>
<sequence length="63" mass="7568">MNKNRDIWETTDGEYKDDDYKICFFEKAKPARECRRRGGLIRHMTNLAYILNNSIFPINLTRN</sequence>
<reference evidence="1 2" key="1">
    <citation type="journal article" date="2016" name="Nat. Commun.">
        <title>Thousands of microbial genomes shed light on interconnected biogeochemical processes in an aquifer system.</title>
        <authorList>
            <person name="Anantharaman K."/>
            <person name="Brown C.T."/>
            <person name="Hug L.A."/>
            <person name="Sharon I."/>
            <person name="Castelle C.J."/>
            <person name="Probst A.J."/>
            <person name="Thomas B.C."/>
            <person name="Singh A."/>
            <person name="Wilkins M.J."/>
            <person name="Karaoz U."/>
            <person name="Brodie E.L."/>
            <person name="Williams K.H."/>
            <person name="Hubbard S.S."/>
            <person name="Banfield J.F."/>
        </authorList>
    </citation>
    <scope>NUCLEOTIDE SEQUENCE [LARGE SCALE GENOMIC DNA]</scope>
</reference>
<organism evidence="1 2">
    <name type="scientific">Candidatus Taylorbacteria bacterium RIFCSPLOWO2_02_FULL_46_40</name>
    <dbReference type="NCBI Taxonomy" id="1802329"/>
    <lineage>
        <taxon>Bacteria</taxon>
        <taxon>Candidatus Tayloriibacteriota</taxon>
    </lineage>
</organism>
<gene>
    <name evidence="1" type="ORF">A3H68_00965</name>
</gene>
<name>A0A1G2P2E4_9BACT</name>
<comment type="caution">
    <text evidence="1">The sequence shown here is derived from an EMBL/GenBank/DDBJ whole genome shotgun (WGS) entry which is preliminary data.</text>
</comment>